<dbReference type="SUPFAM" id="SSF50249">
    <property type="entry name" value="Nucleic acid-binding proteins"/>
    <property type="match status" value="1"/>
</dbReference>
<dbReference type="InterPro" id="IPR012340">
    <property type="entry name" value="NA-bd_OB-fold"/>
</dbReference>
<reference evidence="1 2" key="1">
    <citation type="journal article" date="2022" name="Nat. Genet.">
        <title>Improved pea reference genome and pan-genome highlight genomic features and evolutionary characteristics.</title>
        <authorList>
            <person name="Yang T."/>
            <person name="Liu R."/>
            <person name="Luo Y."/>
            <person name="Hu S."/>
            <person name="Wang D."/>
            <person name="Wang C."/>
            <person name="Pandey M.K."/>
            <person name="Ge S."/>
            <person name="Xu Q."/>
            <person name="Li N."/>
            <person name="Li G."/>
            <person name="Huang Y."/>
            <person name="Saxena R.K."/>
            <person name="Ji Y."/>
            <person name="Li M."/>
            <person name="Yan X."/>
            <person name="He Y."/>
            <person name="Liu Y."/>
            <person name="Wang X."/>
            <person name="Xiang C."/>
            <person name="Varshney R.K."/>
            <person name="Ding H."/>
            <person name="Gao S."/>
            <person name="Zong X."/>
        </authorList>
    </citation>
    <scope>NUCLEOTIDE SEQUENCE [LARGE SCALE GENOMIC DNA]</scope>
    <source>
        <strain evidence="1 2">cv. Zhongwan 6</strain>
    </source>
</reference>
<gene>
    <name evidence="1" type="ORF">KIW84_033604</name>
</gene>
<evidence type="ECO:0000313" key="1">
    <source>
        <dbReference type="EMBL" id="KAI5428665.1"/>
    </source>
</evidence>
<dbReference type="Gene3D" id="2.40.50.140">
    <property type="entry name" value="Nucleic acid-binding proteins"/>
    <property type="match status" value="1"/>
</dbReference>
<dbReference type="Gramene" id="Psat03G0360400-T1">
    <property type="protein sequence ID" value="KAI5428665.1"/>
    <property type="gene ID" value="KIW84_033604"/>
</dbReference>
<comment type="caution">
    <text evidence="1">The sequence shown here is derived from an EMBL/GenBank/DDBJ whole genome shotgun (WGS) entry which is preliminary data.</text>
</comment>
<dbReference type="Proteomes" id="UP001058974">
    <property type="component" value="Chromosome 3"/>
</dbReference>
<proteinExistence type="predicted"/>
<dbReference type="PANTHER" id="PTHR47165">
    <property type="entry name" value="OS03G0429900 PROTEIN"/>
    <property type="match status" value="1"/>
</dbReference>
<protein>
    <recommendedName>
        <fullName evidence="3">Replication factor A C-terminal domain-containing protein</fullName>
    </recommendedName>
</protein>
<sequence length="358" mass="40861">MTYVINNGNMYDNDFQWKVCDHMKKFVFLSGTTVKSIELGSIPLKSCSLKNFLKSSKEIVKLTDLKGNIIICSLWDNCGSKFLSYYNDDTKSGQLSLFCSCNDQELPSFQWKDDSKLLINEDIPIIHEILSKLPDSQKNEKSTQSTQTLSNWSGGIQFTSNKRFVYNVKCIFLSDFCKLKQETICVTVASTLKFAFSKYGWFYYGCTKFSLKYHAPTHSYKCGCGEDVKQPIPRYKVQIYVRDGDAKYHFVFWDNDCANIIGKIAEDMRKSMLEDGEDDPMVYPDELNSLLNQKMTFIVKHSITACGENEPDFNCDMTPIEVNSLVSRDVDHDCDIVGATQYSGTKPPTKKVKIEPNN</sequence>
<organism evidence="1 2">
    <name type="scientific">Pisum sativum</name>
    <name type="common">Garden pea</name>
    <name type="synonym">Lathyrus oleraceus</name>
    <dbReference type="NCBI Taxonomy" id="3888"/>
    <lineage>
        <taxon>Eukaryota</taxon>
        <taxon>Viridiplantae</taxon>
        <taxon>Streptophyta</taxon>
        <taxon>Embryophyta</taxon>
        <taxon>Tracheophyta</taxon>
        <taxon>Spermatophyta</taxon>
        <taxon>Magnoliopsida</taxon>
        <taxon>eudicotyledons</taxon>
        <taxon>Gunneridae</taxon>
        <taxon>Pentapetalae</taxon>
        <taxon>rosids</taxon>
        <taxon>fabids</taxon>
        <taxon>Fabales</taxon>
        <taxon>Fabaceae</taxon>
        <taxon>Papilionoideae</taxon>
        <taxon>50 kb inversion clade</taxon>
        <taxon>NPAAA clade</taxon>
        <taxon>Hologalegina</taxon>
        <taxon>IRL clade</taxon>
        <taxon>Fabeae</taxon>
        <taxon>Lathyrus</taxon>
    </lineage>
</organism>
<evidence type="ECO:0008006" key="3">
    <source>
        <dbReference type="Google" id="ProtNLM"/>
    </source>
</evidence>
<dbReference type="AlphaFoldDB" id="A0A9D4Y0K1"/>
<dbReference type="EMBL" id="JAMSHJ010000003">
    <property type="protein sequence ID" value="KAI5428665.1"/>
    <property type="molecule type" value="Genomic_DNA"/>
</dbReference>
<name>A0A9D4Y0K1_PEA</name>
<evidence type="ECO:0000313" key="2">
    <source>
        <dbReference type="Proteomes" id="UP001058974"/>
    </source>
</evidence>
<accession>A0A9D4Y0K1</accession>
<dbReference type="PANTHER" id="PTHR47165:SF4">
    <property type="entry name" value="OS03G0429900 PROTEIN"/>
    <property type="match status" value="1"/>
</dbReference>
<keyword evidence="2" id="KW-1185">Reference proteome</keyword>